<dbReference type="PANTHER" id="PTHR44329">
    <property type="entry name" value="SERINE/THREONINE-PROTEIN KINASE TNNI3K-RELATED"/>
    <property type="match status" value="1"/>
</dbReference>
<keyword evidence="4" id="KW-0418">Kinase</keyword>
<evidence type="ECO:0000259" key="3">
    <source>
        <dbReference type="PROSITE" id="PS50011"/>
    </source>
</evidence>
<dbReference type="InterPro" id="IPR008271">
    <property type="entry name" value="Ser/Thr_kinase_AS"/>
</dbReference>
<evidence type="ECO:0000256" key="2">
    <source>
        <dbReference type="SAM" id="Phobius"/>
    </source>
</evidence>
<dbReference type="SMART" id="SM00220">
    <property type="entry name" value="S_TKc"/>
    <property type="match status" value="1"/>
</dbReference>
<organism evidence="4 5">
    <name type="scientific">Chloropicon roscoffensis</name>
    <dbReference type="NCBI Taxonomy" id="1461544"/>
    <lineage>
        <taxon>Eukaryota</taxon>
        <taxon>Viridiplantae</taxon>
        <taxon>Chlorophyta</taxon>
        <taxon>Chloropicophyceae</taxon>
        <taxon>Chloropicales</taxon>
        <taxon>Chloropicaceae</taxon>
        <taxon>Chloropicon</taxon>
    </lineage>
</organism>
<dbReference type="SUPFAM" id="SSF56112">
    <property type="entry name" value="Protein kinase-like (PK-like)"/>
    <property type="match status" value="1"/>
</dbReference>
<feature type="transmembrane region" description="Helical" evidence="2">
    <location>
        <begin position="656"/>
        <end position="681"/>
    </location>
</feature>
<protein>
    <submittedName>
        <fullName evidence="4">Serine/threonine protein kinase</fullName>
    </submittedName>
</protein>
<keyword evidence="2" id="KW-0472">Membrane</keyword>
<dbReference type="AlphaFoldDB" id="A0AAX4PMC4"/>
<feature type="region of interest" description="Disordered" evidence="1">
    <location>
        <begin position="1039"/>
        <end position="1061"/>
    </location>
</feature>
<dbReference type="PANTHER" id="PTHR44329:SF289">
    <property type="entry name" value="SERINE_THREONINE-PROTEIN KINASE VIK"/>
    <property type="match status" value="1"/>
</dbReference>
<name>A0AAX4PMC4_9CHLO</name>
<evidence type="ECO:0000313" key="5">
    <source>
        <dbReference type="Proteomes" id="UP001472866"/>
    </source>
</evidence>
<evidence type="ECO:0000256" key="1">
    <source>
        <dbReference type="SAM" id="MobiDB-lite"/>
    </source>
</evidence>
<dbReference type="EMBL" id="CP151517">
    <property type="protein sequence ID" value="WZN67026.1"/>
    <property type="molecule type" value="Genomic_DNA"/>
</dbReference>
<sequence length="1128" mass="120605">MSTRKKRARAGEQFSEVAREIRSMVMKRRAMMGTVAWVLLGVLALVVSSPAGGQVEPALAEIEVEVRPEILGPVLFPWRTVKESTVPIRTLNKTDIGAAAGEQEEDHETKADMADAGPAIVYADGLLSSNWGDLSWDARVDFEAPCPPAEHAEDVDPAVVSQLRAPKCLEADLRGSGGLSLGLRNGSRFNETALPNLVLWLYLAEEGAEPRPAGNATASTTVDGEDLGVDSIGGAPSVDICDHLDETDNMTVVCPAVRILAGRIDPKPSEGPIKLFLHRGSSVFSVPLALANGEGSELKRGDWTKVSVPLGAQGWGGARRWNRLSLVSSKAAETRTGAGSKIYLGEIKLEPRRGTEILSSAKIEQNVTTIDEGQAERIERVGVQVGSHSEEISSAPRPSGESSRLVRKLYSSEEGGLAKGVSDWSWLHGEMNEGGEEDGVCAALQAFGGLSLKATPSFGKASSLRFAIKPPATRFFIAPGATIESVISLRLDATKERRAHNASEGAAPWQTFHSSELIPMTMAVPGLLAIGNSNSHQWLRGVLPLSGKHAWDRVSFINSSPQDGVVICVDNVTAEYIVEAVGANATSGEKIGNLEIRAIPSLAEELESAKNATQAAEWAATGTAELSDNATIVAFAETSPTSSQNDEGGGAPPLPIWFWIVMIIVGALTFAAVSTLAYLVVAKGKVKGAMARLDDFWKAASDAAAGGKGKGYEELDLEGGAQRVRFVEIECDFDFSKAIGLGATCAVFKGSWRGRDVAIKAIRWNGGSVKAAPGQSAILREMEIFSTIRSPHVIGYYGFAHANDTTYLLLELCDGNLQSCMKKGERIISMVQALKLLRQICTALQHLNDVKISHRDVKSSNVLLKQCGGSLIAKLGDLGVSKAYSTLQHSQLETFCGTPRWMAPEKLCLMGSGEDQAMGLTSLSPSAADVYGFGIVAWEVAFYSANGYYQLPFDEFLGRSGSFGLLESGIYDSVYDGTYFNDPDDPTIIEEAAAAVASEGMATLEAEAEDTAGRFGSREQGEVEADSVRILSRVRSLAPSGDCGGGDGSSRNTFHDGSSARRSNSAWDRAFEATLYSRIVNGARPTVPEDVPRSLRDLVEDCWCHDPMKRPSFATVAKRLEILIENSF</sequence>
<evidence type="ECO:0000313" key="4">
    <source>
        <dbReference type="EMBL" id="WZN67026.1"/>
    </source>
</evidence>
<reference evidence="4 5" key="1">
    <citation type="submission" date="2024-03" db="EMBL/GenBank/DDBJ databases">
        <title>Complete genome sequence of the green alga Chloropicon roscoffensis RCC1871.</title>
        <authorList>
            <person name="Lemieux C."/>
            <person name="Pombert J.-F."/>
            <person name="Otis C."/>
            <person name="Turmel M."/>
        </authorList>
    </citation>
    <scope>NUCLEOTIDE SEQUENCE [LARGE SCALE GENOMIC DNA]</scope>
    <source>
        <strain evidence="4 5">RCC1871</strain>
    </source>
</reference>
<dbReference type="PROSITE" id="PS50011">
    <property type="entry name" value="PROTEIN_KINASE_DOM"/>
    <property type="match status" value="1"/>
</dbReference>
<dbReference type="Gene3D" id="1.10.510.10">
    <property type="entry name" value="Transferase(Phosphotransferase) domain 1"/>
    <property type="match status" value="2"/>
</dbReference>
<proteinExistence type="predicted"/>
<dbReference type="InterPro" id="IPR011009">
    <property type="entry name" value="Kinase-like_dom_sf"/>
</dbReference>
<dbReference type="GO" id="GO:0005524">
    <property type="term" value="F:ATP binding"/>
    <property type="evidence" value="ECO:0007669"/>
    <property type="project" value="InterPro"/>
</dbReference>
<dbReference type="Pfam" id="PF00069">
    <property type="entry name" value="Pkinase"/>
    <property type="match status" value="1"/>
</dbReference>
<dbReference type="Proteomes" id="UP001472866">
    <property type="component" value="Chromosome 17"/>
</dbReference>
<feature type="compositionally biased region" description="Polar residues" evidence="1">
    <location>
        <begin position="1051"/>
        <end position="1061"/>
    </location>
</feature>
<dbReference type="PROSITE" id="PS00108">
    <property type="entry name" value="PROTEIN_KINASE_ST"/>
    <property type="match status" value="1"/>
</dbReference>
<accession>A0AAX4PMC4</accession>
<keyword evidence="4" id="KW-0723">Serine/threonine-protein kinase</keyword>
<keyword evidence="2" id="KW-1133">Transmembrane helix</keyword>
<keyword evidence="2" id="KW-0812">Transmembrane</keyword>
<dbReference type="InterPro" id="IPR000719">
    <property type="entry name" value="Prot_kinase_dom"/>
</dbReference>
<dbReference type="GO" id="GO:0004674">
    <property type="term" value="F:protein serine/threonine kinase activity"/>
    <property type="evidence" value="ECO:0007669"/>
    <property type="project" value="UniProtKB-KW"/>
</dbReference>
<dbReference type="InterPro" id="IPR051681">
    <property type="entry name" value="Ser/Thr_Kinases-Pseudokinases"/>
</dbReference>
<keyword evidence="5" id="KW-1185">Reference proteome</keyword>
<feature type="domain" description="Protein kinase" evidence="3">
    <location>
        <begin position="733"/>
        <end position="1128"/>
    </location>
</feature>
<gene>
    <name evidence="4" type="ORF">HKI87_17g85980</name>
</gene>
<keyword evidence="4" id="KW-0808">Transferase</keyword>